<evidence type="ECO:0000313" key="2">
    <source>
        <dbReference type="Proteomes" id="UP000322873"/>
    </source>
</evidence>
<dbReference type="OrthoDB" id="5324651at2759"/>
<protein>
    <submittedName>
        <fullName evidence="1">Uncharacterized protein</fullName>
    </submittedName>
</protein>
<sequence>MPPSDTSSKSSSNAFTYLSIRREQRASQVYLRPDQEERRVHRAPQRSGSALIQGPTFQSLKVASRNQTRMRTRNHHFLTNFGPYENANINDSRKLPFDIQHSVAFQMCILLEGAIFDFTKKWAPVYLVRNNLTSAKQVELNLWNRLLPLGRFQEIRHTYVHRKEPPVLYVEKMLADAIEVATITRDVTRAQKLERMYQVIQVMGSILRDQITNASKKILEDQLQAVRQARDMPIDWLEAIRLQKEEMVIKRDMNHDTVGFAALYAKALKGLEETMQPVADCLAD</sequence>
<dbReference type="Proteomes" id="UP000322873">
    <property type="component" value="Unassembled WGS sequence"/>
</dbReference>
<dbReference type="AlphaFoldDB" id="A0A5M9JNI7"/>
<dbReference type="VEuPathDB" id="FungiDB:MFRU_005g01310"/>
<gene>
    <name evidence="1" type="ORF">EYC84_002311</name>
</gene>
<name>A0A5M9JNI7_MONFR</name>
<organism evidence="1 2">
    <name type="scientific">Monilinia fructicola</name>
    <name type="common">Brown rot fungus</name>
    <name type="synonym">Ciboria fructicola</name>
    <dbReference type="NCBI Taxonomy" id="38448"/>
    <lineage>
        <taxon>Eukaryota</taxon>
        <taxon>Fungi</taxon>
        <taxon>Dikarya</taxon>
        <taxon>Ascomycota</taxon>
        <taxon>Pezizomycotina</taxon>
        <taxon>Leotiomycetes</taxon>
        <taxon>Helotiales</taxon>
        <taxon>Sclerotiniaceae</taxon>
        <taxon>Monilinia</taxon>
    </lineage>
</organism>
<evidence type="ECO:0000313" key="1">
    <source>
        <dbReference type="EMBL" id="KAA8569973.1"/>
    </source>
</evidence>
<comment type="caution">
    <text evidence="1">The sequence shown here is derived from an EMBL/GenBank/DDBJ whole genome shotgun (WGS) entry which is preliminary data.</text>
</comment>
<reference evidence="1 2" key="1">
    <citation type="submission" date="2019-06" db="EMBL/GenBank/DDBJ databases">
        <title>Genome Sequence of the Brown Rot Fungal Pathogen Monilinia fructicola.</title>
        <authorList>
            <person name="De Miccolis Angelini R.M."/>
            <person name="Landi L."/>
            <person name="Abate D."/>
            <person name="Pollastro S."/>
            <person name="Romanazzi G."/>
            <person name="Faretra F."/>
        </authorList>
    </citation>
    <scope>NUCLEOTIDE SEQUENCE [LARGE SCALE GENOMIC DNA]</scope>
    <source>
        <strain evidence="1 2">Mfrc123</strain>
    </source>
</reference>
<accession>A0A5M9JNI7</accession>
<proteinExistence type="predicted"/>
<keyword evidence="2" id="KW-1185">Reference proteome</keyword>
<dbReference type="EMBL" id="VICG01000007">
    <property type="protein sequence ID" value="KAA8569973.1"/>
    <property type="molecule type" value="Genomic_DNA"/>
</dbReference>